<dbReference type="CDD" id="cd00303">
    <property type="entry name" value="retropepsin_like"/>
    <property type="match status" value="1"/>
</dbReference>
<keyword evidence="1" id="KW-0808">Transferase</keyword>
<gene>
    <name evidence="8" type="ORF">PHPALM_9841</name>
</gene>
<organism evidence="8 9">
    <name type="scientific">Phytophthora palmivora</name>
    <dbReference type="NCBI Taxonomy" id="4796"/>
    <lineage>
        <taxon>Eukaryota</taxon>
        <taxon>Sar</taxon>
        <taxon>Stramenopiles</taxon>
        <taxon>Oomycota</taxon>
        <taxon>Peronosporomycetes</taxon>
        <taxon>Peronosporales</taxon>
        <taxon>Peronosporaceae</taxon>
        <taxon>Phytophthora</taxon>
    </lineage>
</organism>
<evidence type="ECO:0000313" key="9">
    <source>
        <dbReference type="Proteomes" id="UP000237271"/>
    </source>
</evidence>
<keyword evidence="9" id="KW-1185">Reference proteome</keyword>
<keyword evidence="2" id="KW-0548">Nucleotidyltransferase</keyword>
<evidence type="ECO:0000256" key="5">
    <source>
        <dbReference type="ARBA" id="ARBA00023268"/>
    </source>
</evidence>
<comment type="caution">
    <text evidence="8">The sequence shown here is derived from an EMBL/GenBank/DDBJ whole genome shotgun (WGS) entry which is preliminary data.</text>
</comment>
<dbReference type="SUPFAM" id="SSF56672">
    <property type="entry name" value="DNA/RNA polymerases"/>
    <property type="match status" value="1"/>
</dbReference>
<dbReference type="Gene3D" id="3.30.70.270">
    <property type="match status" value="1"/>
</dbReference>
<dbReference type="EMBL" id="NCKW01005187">
    <property type="protein sequence ID" value="POM73318.1"/>
    <property type="molecule type" value="Genomic_DNA"/>
</dbReference>
<feature type="domain" description="Reverse transcriptase/retrotransposon-derived protein RNase H-like" evidence="7">
    <location>
        <begin position="455"/>
        <end position="546"/>
    </location>
</feature>
<evidence type="ECO:0000313" key="8">
    <source>
        <dbReference type="EMBL" id="POM73318.1"/>
    </source>
</evidence>
<keyword evidence="4" id="KW-0378">Hydrolase</keyword>
<dbReference type="AlphaFoldDB" id="A0A2P4Y681"/>
<dbReference type="PANTHER" id="PTHR37984:SF5">
    <property type="entry name" value="PROTEIN NYNRIN-LIKE"/>
    <property type="match status" value="1"/>
</dbReference>
<dbReference type="Gene3D" id="3.10.10.10">
    <property type="entry name" value="HIV Type 1 Reverse Transcriptase, subunit A, domain 1"/>
    <property type="match status" value="1"/>
</dbReference>
<evidence type="ECO:0000256" key="1">
    <source>
        <dbReference type="ARBA" id="ARBA00022679"/>
    </source>
</evidence>
<evidence type="ECO:0000256" key="4">
    <source>
        <dbReference type="ARBA" id="ARBA00022759"/>
    </source>
</evidence>
<dbReference type="InterPro" id="IPR043502">
    <property type="entry name" value="DNA/RNA_pol_sf"/>
</dbReference>
<dbReference type="PANTHER" id="PTHR37984">
    <property type="entry name" value="PROTEIN CBG26694"/>
    <property type="match status" value="1"/>
</dbReference>
<dbReference type="InterPro" id="IPR043128">
    <property type="entry name" value="Rev_trsase/Diguanyl_cyclase"/>
</dbReference>
<dbReference type="Gene3D" id="3.10.20.370">
    <property type="match status" value="1"/>
</dbReference>
<dbReference type="OrthoDB" id="124034at2759"/>
<name>A0A2P4Y681_9STRA</name>
<dbReference type="GO" id="GO:0004519">
    <property type="term" value="F:endonuclease activity"/>
    <property type="evidence" value="ECO:0007669"/>
    <property type="project" value="UniProtKB-KW"/>
</dbReference>
<dbReference type="Proteomes" id="UP000237271">
    <property type="component" value="Unassembled WGS sequence"/>
</dbReference>
<keyword evidence="4" id="KW-0255">Endonuclease</keyword>
<keyword evidence="5" id="KW-0511">Multifunctional enzyme</keyword>
<proteinExistence type="predicted"/>
<dbReference type="InterPro" id="IPR050951">
    <property type="entry name" value="Retrovirus_Pol_polyprotein"/>
</dbReference>
<sequence>MTNLQIKVQIGTKTLTALVDTICTTSAVSKASVADLGNNILLQPEISKFRNADGTLGQTTHRVAAMLKLLDFSGKRTCAQEIRLADTLLYPAMLERDFLRKQRIILNFETCEIAWDGIDIPRQMRPRQKKQTTRRETNTENPLPAPVEEMLDGPMLTNEKKIEILDLLHEFEPLFSGKLGTFRNKEPYVLSLLADSQPVTCRPFPIPRVYYDATRMEVQQLIDMGILERDSSSEWTSPAYVIPKKDGTVRLVCDFQRLNKLLCRKFYPTRDVKETRHSLDEPEYMSVFDIPQSYYARLLARASPKPTAIVLPWGTFVFNRLLMRVSTAPDEFQSCMDEILGDYTSFKEHIQHLRLVFNRLQEARLTLHPKKSMVCAEFVEFSATKSPALVYLRFQTRWQSPEPHPSHLFTTQPARCLPIRRDGKLLSRNAATACGITEPVDTVDVTGTAFSRGTTEQEAFEAIKAAMMKMVLLPYPKSGHPFHVYTDTSKDQLGAVIMQDGIPIAFWSKKCNGAQASYPANRLELLSILLLLREFRSTLLGQELHVHTGHLNLTYSTSHDVHMKRWLLEIEEYGPVLHYALGASNVVAYALSRLPTTSDVGSTLEEREPIEHCSMKIEFAAVEDDTTDTGLSEFSLNMDILTKAQCNDNDVKKN</sequence>
<dbReference type="CDD" id="cd01647">
    <property type="entry name" value="RT_LTR"/>
    <property type="match status" value="1"/>
</dbReference>
<evidence type="ECO:0000256" key="3">
    <source>
        <dbReference type="ARBA" id="ARBA00022722"/>
    </source>
</evidence>
<dbReference type="InterPro" id="IPR021109">
    <property type="entry name" value="Peptidase_aspartic_dom_sf"/>
</dbReference>
<dbReference type="Pfam" id="PF17919">
    <property type="entry name" value="RT_RNaseH_2"/>
    <property type="match status" value="1"/>
</dbReference>
<keyword evidence="3" id="KW-0540">Nuclease</keyword>
<evidence type="ECO:0000259" key="7">
    <source>
        <dbReference type="Pfam" id="PF17919"/>
    </source>
</evidence>
<dbReference type="GO" id="GO:0016779">
    <property type="term" value="F:nucleotidyltransferase activity"/>
    <property type="evidence" value="ECO:0007669"/>
    <property type="project" value="UniProtKB-KW"/>
</dbReference>
<dbReference type="InterPro" id="IPR041577">
    <property type="entry name" value="RT_RNaseH_2"/>
</dbReference>
<reference evidence="8 9" key="1">
    <citation type="journal article" date="2017" name="Genome Biol. Evol.">
        <title>Phytophthora megakarya and P. palmivora, closely related causal agents of cacao black pod rot, underwent increases in genome sizes and gene numbers by different mechanisms.</title>
        <authorList>
            <person name="Ali S.S."/>
            <person name="Shao J."/>
            <person name="Lary D.J."/>
            <person name="Kronmiller B."/>
            <person name="Shen D."/>
            <person name="Strem M.D."/>
            <person name="Amoako-Attah I."/>
            <person name="Akrofi A.Y."/>
            <person name="Begoude B.A."/>
            <person name="Ten Hoopen G.M."/>
            <person name="Coulibaly K."/>
            <person name="Kebe B.I."/>
            <person name="Melnick R.L."/>
            <person name="Guiltinan M.J."/>
            <person name="Tyler B.M."/>
            <person name="Meinhardt L.W."/>
            <person name="Bailey B.A."/>
        </authorList>
    </citation>
    <scope>NUCLEOTIDE SEQUENCE [LARGE SCALE GENOMIC DNA]</scope>
    <source>
        <strain evidence="9">sbr112.9</strain>
    </source>
</reference>
<feature type="region of interest" description="Disordered" evidence="6">
    <location>
        <begin position="124"/>
        <end position="150"/>
    </location>
</feature>
<protein>
    <submittedName>
        <fullName evidence="8">Pol protein</fullName>
    </submittedName>
</protein>
<accession>A0A2P4Y681</accession>
<evidence type="ECO:0000256" key="2">
    <source>
        <dbReference type="ARBA" id="ARBA00022695"/>
    </source>
</evidence>
<evidence type="ECO:0000256" key="6">
    <source>
        <dbReference type="SAM" id="MobiDB-lite"/>
    </source>
</evidence>
<dbReference type="Gene3D" id="2.40.70.10">
    <property type="entry name" value="Acid Proteases"/>
    <property type="match status" value="1"/>
</dbReference>